<dbReference type="AlphaFoldDB" id="A0A835HA08"/>
<dbReference type="Proteomes" id="UP000631114">
    <property type="component" value="Unassembled WGS sequence"/>
</dbReference>
<sequence length="103" mass="11757">MAIDCLKWTIVWKFPISSQRIFDKTIVDGAYREFHYAYGHFVTAGSKLVGLKENLMRRNSFQFFLFISFVCFLLAGPADLVDDVTDLITTANVIHMEIDGLDS</sequence>
<evidence type="ECO:0000256" key="1">
    <source>
        <dbReference type="SAM" id="Phobius"/>
    </source>
</evidence>
<keyword evidence="1" id="KW-0812">Transmembrane</keyword>
<proteinExistence type="predicted"/>
<evidence type="ECO:0000313" key="2">
    <source>
        <dbReference type="EMBL" id="KAF9594437.1"/>
    </source>
</evidence>
<evidence type="ECO:0000313" key="3">
    <source>
        <dbReference type="Proteomes" id="UP000631114"/>
    </source>
</evidence>
<accession>A0A835HA08</accession>
<organism evidence="2 3">
    <name type="scientific">Coptis chinensis</name>
    <dbReference type="NCBI Taxonomy" id="261450"/>
    <lineage>
        <taxon>Eukaryota</taxon>
        <taxon>Viridiplantae</taxon>
        <taxon>Streptophyta</taxon>
        <taxon>Embryophyta</taxon>
        <taxon>Tracheophyta</taxon>
        <taxon>Spermatophyta</taxon>
        <taxon>Magnoliopsida</taxon>
        <taxon>Ranunculales</taxon>
        <taxon>Ranunculaceae</taxon>
        <taxon>Coptidoideae</taxon>
        <taxon>Coptis</taxon>
    </lineage>
</organism>
<reference evidence="2 3" key="1">
    <citation type="submission" date="2020-10" db="EMBL/GenBank/DDBJ databases">
        <title>The Coptis chinensis genome and diversification of protoberbering-type alkaloids.</title>
        <authorList>
            <person name="Wang B."/>
            <person name="Shu S."/>
            <person name="Song C."/>
            <person name="Liu Y."/>
        </authorList>
    </citation>
    <scope>NUCLEOTIDE SEQUENCE [LARGE SCALE GENOMIC DNA]</scope>
    <source>
        <strain evidence="2">HL-2020</strain>
        <tissue evidence="2">Leaf</tissue>
    </source>
</reference>
<keyword evidence="3" id="KW-1185">Reference proteome</keyword>
<gene>
    <name evidence="2" type="ORF">IFM89_031039</name>
</gene>
<dbReference type="EMBL" id="JADFTS010000008">
    <property type="protein sequence ID" value="KAF9594437.1"/>
    <property type="molecule type" value="Genomic_DNA"/>
</dbReference>
<keyword evidence="1" id="KW-0472">Membrane</keyword>
<comment type="caution">
    <text evidence="2">The sequence shown here is derived from an EMBL/GenBank/DDBJ whole genome shotgun (WGS) entry which is preliminary data.</text>
</comment>
<protein>
    <submittedName>
        <fullName evidence="2">Uncharacterized protein</fullName>
    </submittedName>
</protein>
<name>A0A835HA08_9MAGN</name>
<keyword evidence="1" id="KW-1133">Transmembrane helix</keyword>
<feature type="transmembrane region" description="Helical" evidence="1">
    <location>
        <begin position="61"/>
        <end position="78"/>
    </location>
</feature>